<evidence type="ECO:0000313" key="1">
    <source>
        <dbReference type="EMBL" id="CUS22685.1"/>
    </source>
</evidence>
<reference evidence="2" key="1">
    <citation type="submission" date="2015-10" db="EMBL/GenBank/DDBJ databases">
        <authorList>
            <person name="Devillers H."/>
        </authorList>
    </citation>
    <scope>NUCLEOTIDE SEQUENCE [LARGE SCALE GENOMIC DNA]</scope>
</reference>
<evidence type="ECO:0000313" key="2">
    <source>
        <dbReference type="Proteomes" id="UP000236544"/>
    </source>
</evidence>
<dbReference type="Proteomes" id="UP000236544">
    <property type="component" value="Unassembled WGS sequence"/>
</dbReference>
<dbReference type="OrthoDB" id="4033799at2759"/>
<gene>
    <name evidence="1" type="ORF">LAQU0_S06e03708g</name>
</gene>
<accession>A0A0P1KZ67</accession>
<sequence length="364" mass="40959">MGNHLLEASSGDRCVVGYSVSPGEQFLIALEITKTKPLHVYLQIKNLKVGSRASEYEIPLELSSAVLENNYFQIEIVQASKVVKNTIDLQHYIVINTGDGIHFTSLEQLFLEAPKKLCKWNHRSVSDVICSFHAYNVRGSALQVSYSTRLGSVVRFEFNLLHETFKSVEELNDIAGDCLNSCSPCLPTTKDCEMISVPELIFSCFDNFIYSLESSVMKFPATESISGDQTLVSAAGVVAKQYSTKKLRFYVANMLNSGCHLFKRNANGDWDMMEILERNVSKKESSPLVNCTIRCQGRSHLEIISGSECGKIFRWVYDFRDEVVLESLEFDVAGEDETLLDVQVLGNTAYYMVNREYIGYKTLC</sequence>
<name>A0A0P1KZ67_9SACH</name>
<dbReference type="EMBL" id="LN890530">
    <property type="protein sequence ID" value="CUS22685.1"/>
    <property type="molecule type" value="Genomic_DNA"/>
</dbReference>
<protein>
    <submittedName>
        <fullName evidence="1">LAQU0S06e03708g1_1</fullName>
    </submittedName>
</protein>
<proteinExistence type="predicted"/>
<dbReference type="AlphaFoldDB" id="A0A0P1KZ67"/>
<keyword evidence="2" id="KW-1185">Reference proteome</keyword>
<organism evidence="1 2">
    <name type="scientific">Lachancea quebecensis</name>
    <dbReference type="NCBI Taxonomy" id="1654605"/>
    <lineage>
        <taxon>Eukaryota</taxon>
        <taxon>Fungi</taxon>
        <taxon>Dikarya</taxon>
        <taxon>Ascomycota</taxon>
        <taxon>Saccharomycotina</taxon>
        <taxon>Saccharomycetes</taxon>
        <taxon>Saccharomycetales</taxon>
        <taxon>Saccharomycetaceae</taxon>
        <taxon>Lachancea</taxon>
    </lineage>
</organism>